<proteinExistence type="predicted"/>
<gene>
    <name evidence="1" type="ORF">CH338_22140</name>
</gene>
<dbReference type="OrthoDB" id="8450901at2"/>
<reference evidence="1 2" key="1">
    <citation type="submission" date="2017-07" db="EMBL/GenBank/DDBJ databases">
        <title>Draft Genome Sequences of Select Purple Nonsulfur Bacteria.</title>
        <authorList>
            <person name="Lasarre B."/>
            <person name="Mckinlay J.B."/>
        </authorList>
    </citation>
    <scope>NUCLEOTIDE SEQUENCE [LARGE SCALE GENOMIC DNA]</scope>
    <source>
        <strain evidence="1 2">DSM 11907</strain>
    </source>
</reference>
<protein>
    <recommendedName>
        <fullName evidence="3">DNA transposition protein</fullName>
    </recommendedName>
</protein>
<dbReference type="AlphaFoldDB" id="A0A327KEI2"/>
<evidence type="ECO:0000313" key="2">
    <source>
        <dbReference type="Proteomes" id="UP000248863"/>
    </source>
</evidence>
<evidence type="ECO:0008006" key="3">
    <source>
        <dbReference type="Google" id="ProtNLM"/>
    </source>
</evidence>
<dbReference type="Proteomes" id="UP000248863">
    <property type="component" value="Unassembled WGS sequence"/>
</dbReference>
<keyword evidence="2" id="KW-1185">Reference proteome</keyword>
<accession>A0A327KEI2</accession>
<dbReference type="EMBL" id="NPEU01000346">
    <property type="protein sequence ID" value="RAI33688.1"/>
    <property type="molecule type" value="Genomic_DNA"/>
</dbReference>
<sequence length="152" mass="17159">MVMPRRDTSTLDLFRDYEPAPVVPRFAADEVKAWTPARRLSRAIAKTLDECGRSREEIAAAMTEHLGERVPKAMLDAYASPEKPHAISAQRLAALVLVTGDVRPLNTLLNDAGLIVIEAKYEALLRREKARELREKLDREIEAADAQWKARR</sequence>
<evidence type="ECO:0000313" key="1">
    <source>
        <dbReference type="EMBL" id="RAI33688.1"/>
    </source>
</evidence>
<comment type="caution">
    <text evidence="1">The sequence shown here is derived from an EMBL/GenBank/DDBJ whole genome shotgun (WGS) entry which is preliminary data.</text>
</comment>
<organism evidence="1 2">
    <name type="scientific">Rhodoplanes elegans</name>
    <dbReference type="NCBI Taxonomy" id="29408"/>
    <lineage>
        <taxon>Bacteria</taxon>
        <taxon>Pseudomonadati</taxon>
        <taxon>Pseudomonadota</taxon>
        <taxon>Alphaproteobacteria</taxon>
        <taxon>Hyphomicrobiales</taxon>
        <taxon>Nitrobacteraceae</taxon>
        <taxon>Rhodoplanes</taxon>
    </lineage>
</organism>
<name>A0A327KEI2_9BRAD</name>